<dbReference type="EMBL" id="JANPWB010000002">
    <property type="protein sequence ID" value="KAJ1204679.1"/>
    <property type="molecule type" value="Genomic_DNA"/>
</dbReference>
<feature type="compositionally biased region" description="Polar residues" evidence="1">
    <location>
        <begin position="82"/>
        <end position="91"/>
    </location>
</feature>
<evidence type="ECO:0000313" key="2">
    <source>
        <dbReference type="EMBL" id="KAJ1204679.1"/>
    </source>
</evidence>
<gene>
    <name evidence="2" type="ORF">NDU88_000119</name>
</gene>
<protein>
    <submittedName>
        <fullName evidence="2">Uncharacterized protein</fullName>
    </submittedName>
</protein>
<reference evidence="2" key="1">
    <citation type="journal article" date="2022" name="bioRxiv">
        <title>Sequencing and chromosome-scale assembly of the giantPleurodeles waltlgenome.</title>
        <authorList>
            <person name="Brown T."/>
            <person name="Elewa A."/>
            <person name="Iarovenko S."/>
            <person name="Subramanian E."/>
            <person name="Araus A.J."/>
            <person name="Petzold A."/>
            <person name="Susuki M."/>
            <person name="Suzuki K.-i.T."/>
            <person name="Hayashi T."/>
            <person name="Toyoda A."/>
            <person name="Oliveira C."/>
            <person name="Osipova E."/>
            <person name="Leigh N.D."/>
            <person name="Simon A."/>
            <person name="Yun M.H."/>
        </authorList>
    </citation>
    <scope>NUCLEOTIDE SEQUENCE</scope>
    <source>
        <strain evidence="2">20211129_DDA</strain>
        <tissue evidence="2">Liver</tissue>
    </source>
</reference>
<dbReference type="AlphaFoldDB" id="A0AAV7VSJ3"/>
<proteinExistence type="predicted"/>
<comment type="caution">
    <text evidence="2">The sequence shown here is derived from an EMBL/GenBank/DDBJ whole genome shotgun (WGS) entry which is preliminary data.</text>
</comment>
<organism evidence="2 3">
    <name type="scientific">Pleurodeles waltl</name>
    <name type="common">Iberian ribbed newt</name>
    <dbReference type="NCBI Taxonomy" id="8319"/>
    <lineage>
        <taxon>Eukaryota</taxon>
        <taxon>Metazoa</taxon>
        <taxon>Chordata</taxon>
        <taxon>Craniata</taxon>
        <taxon>Vertebrata</taxon>
        <taxon>Euteleostomi</taxon>
        <taxon>Amphibia</taxon>
        <taxon>Batrachia</taxon>
        <taxon>Caudata</taxon>
        <taxon>Salamandroidea</taxon>
        <taxon>Salamandridae</taxon>
        <taxon>Pleurodelinae</taxon>
        <taxon>Pleurodeles</taxon>
    </lineage>
</organism>
<feature type="region of interest" description="Disordered" evidence="1">
    <location>
        <begin position="34"/>
        <end position="91"/>
    </location>
</feature>
<accession>A0AAV7VSJ3</accession>
<sequence>MGGRGRLPDHGGPRLSARCRLLLRRPWRLGRLPQRARGVASAPPGRSDHGRHVSSWADRAATGARSTPPAAKPLDSICRGSAGTTSAAPPG</sequence>
<keyword evidence="3" id="KW-1185">Reference proteome</keyword>
<name>A0AAV7VSJ3_PLEWA</name>
<evidence type="ECO:0000313" key="3">
    <source>
        <dbReference type="Proteomes" id="UP001066276"/>
    </source>
</evidence>
<dbReference type="Proteomes" id="UP001066276">
    <property type="component" value="Chromosome 1_2"/>
</dbReference>
<evidence type="ECO:0000256" key="1">
    <source>
        <dbReference type="SAM" id="MobiDB-lite"/>
    </source>
</evidence>